<reference evidence="1" key="1">
    <citation type="submission" date="2020-04" db="EMBL/GenBank/DDBJ databases">
        <authorList>
            <person name="Chiriac C."/>
            <person name="Salcher M."/>
            <person name="Ghai R."/>
            <person name="Kavagutti S V."/>
        </authorList>
    </citation>
    <scope>NUCLEOTIDE SEQUENCE</scope>
</reference>
<dbReference type="EMBL" id="LR796187">
    <property type="protein sequence ID" value="CAB4126010.1"/>
    <property type="molecule type" value="Genomic_DNA"/>
</dbReference>
<accession>A0A6J5L0S8</accession>
<name>A0A6J5L0S8_9CAUD</name>
<sequence>MAVAKKKSKRITSASIREHAKKDHSPVWEGCESWNADKFHRHFVNAMAYYRLEFNGKDLKPAVLKWMATVEMSKSEIAAFKKTKDNRCSTTMGGVASCLLRGMVPIRADFNDGRDTVAWLRNEIARVVTEGKEDIDVEAEAAKEAATPTTGQPTIQERVRDAAYAMTDELEDAIEAFQADPENFDPKAFKILNLLKGRQVKAAHARIIKTLYARDLAELEELASGEADEQLREGYQHLSRKQVKNLIAFYQEIAAACDMLAQEAKVNRAPRAKKSVPKEKLIAKLKYKKTDEPLKLVSINPVDIIGAQELWVFNTKTRKLGKYVADSIQGPLSIKGTSIIGFDEHQSIQKTLRKPDEKLKEFKASSKVQLRKFLDGINATDTKMNGRLNEETILLRIA</sequence>
<dbReference type="EMBL" id="LR798231">
    <property type="protein sequence ID" value="CAB5208877.1"/>
    <property type="molecule type" value="Genomic_DNA"/>
</dbReference>
<organism evidence="1">
    <name type="scientific">uncultured Caudovirales phage</name>
    <dbReference type="NCBI Taxonomy" id="2100421"/>
    <lineage>
        <taxon>Viruses</taxon>
        <taxon>Duplodnaviria</taxon>
        <taxon>Heunggongvirae</taxon>
        <taxon>Uroviricota</taxon>
        <taxon>Caudoviricetes</taxon>
        <taxon>Peduoviridae</taxon>
        <taxon>Maltschvirus</taxon>
        <taxon>Maltschvirus maltsch</taxon>
    </lineage>
</organism>
<protein>
    <submittedName>
        <fullName evidence="1">Uncharacterized protein</fullName>
    </submittedName>
</protein>
<proteinExistence type="predicted"/>
<evidence type="ECO:0000313" key="2">
    <source>
        <dbReference type="EMBL" id="CAB5208877.1"/>
    </source>
</evidence>
<gene>
    <name evidence="2" type="ORF">UFOVP181_228</name>
    <name evidence="1" type="ORF">UFOVP57_411</name>
</gene>
<evidence type="ECO:0000313" key="1">
    <source>
        <dbReference type="EMBL" id="CAB4126010.1"/>
    </source>
</evidence>